<organism evidence="3 4">
    <name type="scientific">Streptomyces fildesensis</name>
    <dbReference type="NCBI Taxonomy" id="375757"/>
    <lineage>
        <taxon>Bacteria</taxon>
        <taxon>Bacillati</taxon>
        <taxon>Actinomycetota</taxon>
        <taxon>Actinomycetes</taxon>
        <taxon>Kitasatosporales</taxon>
        <taxon>Streptomycetaceae</taxon>
        <taxon>Streptomyces</taxon>
    </lineage>
</organism>
<feature type="transmembrane region" description="Helical" evidence="2">
    <location>
        <begin position="208"/>
        <end position="231"/>
    </location>
</feature>
<reference evidence="3 4" key="1">
    <citation type="submission" date="2024-10" db="EMBL/GenBank/DDBJ databases">
        <title>The Natural Products Discovery Center: Release of the First 8490 Sequenced Strains for Exploring Actinobacteria Biosynthetic Diversity.</title>
        <authorList>
            <person name="Kalkreuter E."/>
            <person name="Kautsar S.A."/>
            <person name="Yang D."/>
            <person name="Bader C.D."/>
            <person name="Teijaro C.N."/>
            <person name="Fluegel L."/>
            <person name="Davis C.M."/>
            <person name="Simpson J.R."/>
            <person name="Lauterbach L."/>
            <person name="Steele A.D."/>
            <person name="Gui C."/>
            <person name="Meng S."/>
            <person name="Li G."/>
            <person name="Viehrig K."/>
            <person name="Ye F."/>
            <person name="Su P."/>
            <person name="Kiefer A.F."/>
            <person name="Nichols A."/>
            <person name="Cepeda A.J."/>
            <person name="Yan W."/>
            <person name="Fan B."/>
            <person name="Jiang Y."/>
            <person name="Adhikari A."/>
            <person name="Zheng C.-J."/>
            <person name="Schuster L."/>
            <person name="Cowan T.M."/>
            <person name="Smanski M.J."/>
            <person name="Chevrette M.G."/>
            <person name="De Carvalho L.P.S."/>
            <person name="Shen B."/>
        </authorList>
    </citation>
    <scope>NUCLEOTIDE SEQUENCE [LARGE SCALE GENOMIC DNA]</scope>
    <source>
        <strain evidence="3 4">NPDC053399</strain>
    </source>
</reference>
<feature type="transmembrane region" description="Helical" evidence="2">
    <location>
        <begin position="51"/>
        <end position="70"/>
    </location>
</feature>
<feature type="transmembrane region" description="Helical" evidence="2">
    <location>
        <begin position="105"/>
        <end position="128"/>
    </location>
</feature>
<evidence type="ECO:0000256" key="1">
    <source>
        <dbReference type="SAM" id="MobiDB-lite"/>
    </source>
</evidence>
<feature type="transmembrane region" description="Helical" evidence="2">
    <location>
        <begin position="178"/>
        <end position="196"/>
    </location>
</feature>
<sequence>MGSESVPGTRRTAHSGSDGPPSRRGPKAARVARRIWRRGVEIELMQRSMGFAALGLVTLIPLLIVVAAALGHNGQGFVAWVRDALGVTGSSAHAVESLFSSPARVLSTTTALSLASLAVFGLSFIAAIQTAYERIWDLPSAPWHATWRRALALAVLVGYLLTSEYADHVLQDTPLQPLIRIVVTGVGGVAFFWWMQHFLLCGRIGGRLLLPGALLTVGGLVGLRFFSITVFSPLIASSAVSYGPIGTVLIVQSWLIGIGFVIYAGALAGQGLYERKRAQ</sequence>
<dbReference type="RefSeq" id="WP_399649219.1">
    <property type="nucleotide sequence ID" value="NZ_JBITYG010000004.1"/>
</dbReference>
<evidence type="ECO:0000313" key="4">
    <source>
        <dbReference type="Proteomes" id="UP001614394"/>
    </source>
</evidence>
<feature type="region of interest" description="Disordered" evidence="1">
    <location>
        <begin position="1"/>
        <end position="29"/>
    </location>
</feature>
<evidence type="ECO:0000256" key="2">
    <source>
        <dbReference type="SAM" id="Phobius"/>
    </source>
</evidence>
<keyword evidence="2" id="KW-1133">Transmembrane helix</keyword>
<accession>A0ABW8C6L6</accession>
<protein>
    <submittedName>
        <fullName evidence="3">Ribonuclease BN</fullName>
    </submittedName>
</protein>
<feature type="transmembrane region" description="Helical" evidence="2">
    <location>
        <begin position="251"/>
        <end position="273"/>
    </location>
</feature>
<keyword evidence="4" id="KW-1185">Reference proteome</keyword>
<comment type="caution">
    <text evidence="3">The sequence shown here is derived from an EMBL/GenBank/DDBJ whole genome shotgun (WGS) entry which is preliminary data.</text>
</comment>
<name>A0ABW8C6L6_9ACTN</name>
<keyword evidence="2" id="KW-0812">Transmembrane</keyword>
<proteinExistence type="predicted"/>
<feature type="transmembrane region" description="Helical" evidence="2">
    <location>
        <begin position="149"/>
        <end position="166"/>
    </location>
</feature>
<gene>
    <name evidence="3" type="ORF">ACIGXA_16255</name>
</gene>
<dbReference type="Proteomes" id="UP001614394">
    <property type="component" value="Unassembled WGS sequence"/>
</dbReference>
<dbReference type="EMBL" id="JBITYG010000004">
    <property type="protein sequence ID" value="MFI9102070.1"/>
    <property type="molecule type" value="Genomic_DNA"/>
</dbReference>
<keyword evidence="2" id="KW-0472">Membrane</keyword>
<evidence type="ECO:0000313" key="3">
    <source>
        <dbReference type="EMBL" id="MFI9102070.1"/>
    </source>
</evidence>